<dbReference type="CDD" id="cd02440">
    <property type="entry name" value="AdoMet_MTases"/>
    <property type="match status" value="1"/>
</dbReference>
<dbReference type="EMBL" id="MCBR01005246">
    <property type="protein sequence ID" value="RKF78800.1"/>
    <property type="molecule type" value="Genomic_DNA"/>
</dbReference>
<dbReference type="PANTHER" id="PTHR12734">
    <property type="entry name" value="METHYLTRANSFERASE-RELATED"/>
    <property type="match status" value="1"/>
</dbReference>
<reference evidence="12 13" key="1">
    <citation type="journal article" date="2018" name="BMC Genomics">
        <title>Comparative genome analyses reveal sequence features reflecting distinct modes of host-adaptation between dicot and monocot powdery mildew.</title>
        <authorList>
            <person name="Wu Y."/>
            <person name="Ma X."/>
            <person name="Pan Z."/>
            <person name="Kale S.D."/>
            <person name="Song Y."/>
            <person name="King H."/>
            <person name="Zhang Q."/>
            <person name="Presley C."/>
            <person name="Deng X."/>
            <person name="Wei C.I."/>
            <person name="Xiao S."/>
        </authorList>
    </citation>
    <scope>NUCLEOTIDE SEQUENCE [LARGE SCALE GENOMIC DNA]</scope>
    <source>
        <strain evidence="12">UCSC1</strain>
    </source>
</reference>
<evidence type="ECO:0000256" key="7">
    <source>
        <dbReference type="ARBA" id="ARBA00022691"/>
    </source>
</evidence>
<dbReference type="GO" id="GO:0070476">
    <property type="term" value="P:rRNA (guanine-N7)-methylation"/>
    <property type="evidence" value="ECO:0007669"/>
    <property type="project" value="InterPro"/>
</dbReference>
<evidence type="ECO:0000256" key="3">
    <source>
        <dbReference type="ARBA" id="ARBA00005547"/>
    </source>
</evidence>
<gene>
    <name evidence="12" type="ORF">GcC1_052011</name>
</gene>
<evidence type="ECO:0000256" key="4">
    <source>
        <dbReference type="ARBA" id="ARBA00022490"/>
    </source>
</evidence>
<keyword evidence="6 12" id="KW-0808">Transferase</keyword>
<evidence type="ECO:0000259" key="11">
    <source>
        <dbReference type="Pfam" id="PF12589"/>
    </source>
</evidence>
<evidence type="ECO:0000256" key="8">
    <source>
        <dbReference type="ARBA" id="ARBA00023242"/>
    </source>
</evidence>
<keyword evidence="5 12" id="KW-0489">Methyltransferase</keyword>
<dbReference type="InterPro" id="IPR022238">
    <property type="entry name" value="Bud23_C"/>
</dbReference>
<accession>A0A420IW93</accession>
<dbReference type="AlphaFoldDB" id="A0A420IW93"/>
<dbReference type="FunFam" id="3.40.50.150:FF:000017">
    <property type="entry name" value="probable 18S rRNA (Guanine-N(7))-methyltransferase"/>
    <property type="match status" value="1"/>
</dbReference>
<dbReference type="PANTHER" id="PTHR12734:SF0">
    <property type="entry name" value="18S RRNA (GUANINE-N(7))-METHYLTRANSFERASE-RELATED"/>
    <property type="match status" value="1"/>
</dbReference>
<dbReference type="GO" id="GO:0005737">
    <property type="term" value="C:cytoplasm"/>
    <property type="evidence" value="ECO:0007669"/>
    <property type="project" value="UniProtKB-SubCell"/>
</dbReference>
<evidence type="ECO:0000256" key="5">
    <source>
        <dbReference type="ARBA" id="ARBA00022603"/>
    </source>
</evidence>
<comment type="similarity">
    <text evidence="3">Belongs to the class I-like SAM-binding methyltransferase superfamily. BUD23/WBSCR22 family.</text>
</comment>
<evidence type="ECO:0000256" key="2">
    <source>
        <dbReference type="ARBA" id="ARBA00004496"/>
    </source>
</evidence>
<comment type="subcellular location">
    <subcellularLocation>
        <location evidence="2">Cytoplasm</location>
    </subcellularLocation>
    <subcellularLocation>
        <location evidence="1">Nucleus</location>
    </subcellularLocation>
</comment>
<dbReference type="GO" id="GO:0005730">
    <property type="term" value="C:nucleolus"/>
    <property type="evidence" value="ECO:0007669"/>
    <property type="project" value="TreeGrafter"/>
</dbReference>
<dbReference type="Proteomes" id="UP000285405">
    <property type="component" value="Unassembled WGS sequence"/>
</dbReference>
<dbReference type="GO" id="GO:0016435">
    <property type="term" value="F:rRNA (guanine) methyltransferase activity"/>
    <property type="evidence" value="ECO:0007669"/>
    <property type="project" value="InterPro"/>
</dbReference>
<feature type="domain" description="Methyltransferase type 11" evidence="10">
    <location>
        <begin position="184"/>
        <end position="289"/>
    </location>
</feature>
<dbReference type="Gene3D" id="3.40.50.150">
    <property type="entry name" value="Vaccinia Virus protein VP39"/>
    <property type="match status" value="1"/>
</dbReference>
<feature type="region of interest" description="Disordered" evidence="9">
    <location>
        <begin position="390"/>
        <end position="413"/>
    </location>
</feature>
<dbReference type="InterPro" id="IPR039769">
    <property type="entry name" value="Bud23-like"/>
</dbReference>
<dbReference type="OrthoDB" id="2877at2759"/>
<keyword evidence="7" id="KW-0949">S-adenosyl-L-methionine</keyword>
<evidence type="ECO:0000313" key="12">
    <source>
        <dbReference type="EMBL" id="RKF78800.1"/>
    </source>
</evidence>
<sequence length="413" mass="46581">MPRRKIISVLDSGNDTSQLGPEELEQDVMEKAQKIMRDTKNIRKNKRKAIEEDFQAREKELKAKFENKFELRESTVIKLQDDIWVRLETLNEKRRLVEDSIISGTKMLESTILDMTSKMNNILSDSIHNHNKNVLPQMETPPDLYYNDSEARKYTTSSRIQNIQATMTHRALQLLDLDNPSLILDIGCGSGLSGEILSSVPEPHMWIGMDISPSMLEIALQRDTEGDLMLTDIGQGIPFRAGSFDAAISISAIQWLCNADSSEVSSTGRLSRFFNGLYASLKRGGRAVCQFYPKNDEQRSMISNAAIKAGFGAGILEDDPGTKNTKLYLVLTVGGSTDDEKCKNMGNDITRVVQGMDDVSVVDMRKARKEKGHRDHKKGSKAWIMEKKEKMERKGKVVKHSSKYTGRKRRVAF</sequence>
<feature type="domain" description="18S rRNA (guanine(1575)-N(7))-methyltransferase Bud23 C-terminal" evidence="11">
    <location>
        <begin position="331"/>
        <end position="410"/>
    </location>
</feature>
<dbReference type="Pfam" id="PF08241">
    <property type="entry name" value="Methyltransf_11"/>
    <property type="match status" value="1"/>
</dbReference>
<evidence type="ECO:0000259" key="10">
    <source>
        <dbReference type="Pfam" id="PF08241"/>
    </source>
</evidence>
<keyword evidence="8" id="KW-0539">Nucleus</keyword>
<evidence type="ECO:0000256" key="1">
    <source>
        <dbReference type="ARBA" id="ARBA00004123"/>
    </source>
</evidence>
<keyword evidence="4" id="KW-0963">Cytoplasm</keyword>
<name>A0A420IW93_9PEZI</name>
<evidence type="ECO:0000256" key="6">
    <source>
        <dbReference type="ARBA" id="ARBA00022679"/>
    </source>
</evidence>
<protein>
    <submittedName>
        <fullName evidence="12">18S rRNA-methyltransferase</fullName>
    </submittedName>
</protein>
<dbReference type="InterPro" id="IPR029063">
    <property type="entry name" value="SAM-dependent_MTases_sf"/>
</dbReference>
<feature type="compositionally biased region" description="Basic residues" evidence="9">
    <location>
        <begin position="396"/>
        <end position="413"/>
    </location>
</feature>
<dbReference type="SUPFAM" id="SSF53335">
    <property type="entry name" value="S-adenosyl-L-methionine-dependent methyltransferases"/>
    <property type="match status" value="1"/>
</dbReference>
<evidence type="ECO:0000313" key="13">
    <source>
        <dbReference type="Proteomes" id="UP000285405"/>
    </source>
</evidence>
<evidence type="ECO:0000256" key="9">
    <source>
        <dbReference type="SAM" id="MobiDB-lite"/>
    </source>
</evidence>
<comment type="caution">
    <text evidence="12">The sequence shown here is derived from an EMBL/GenBank/DDBJ whole genome shotgun (WGS) entry which is preliminary data.</text>
</comment>
<dbReference type="InterPro" id="IPR013216">
    <property type="entry name" value="Methyltransf_11"/>
</dbReference>
<organism evidence="12 13">
    <name type="scientific">Golovinomyces cichoracearum</name>
    <dbReference type="NCBI Taxonomy" id="62708"/>
    <lineage>
        <taxon>Eukaryota</taxon>
        <taxon>Fungi</taxon>
        <taxon>Dikarya</taxon>
        <taxon>Ascomycota</taxon>
        <taxon>Pezizomycotina</taxon>
        <taxon>Leotiomycetes</taxon>
        <taxon>Erysiphales</taxon>
        <taxon>Erysiphaceae</taxon>
        <taxon>Golovinomyces</taxon>
    </lineage>
</organism>
<proteinExistence type="inferred from homology"/>
<dbReference type="Pfam" id="PF12589">
    <property type="entry name" value="WBS_methylT"/>
    <property type="match status" value="1"/>
</dbReference>